<evidence type="ECO:0008006" key="4">
    <source>
        <dbReference type="Google" id="ProtNLM"/>
    </source>
</evidence>
<evidence type="ECO:0000313" key="3">
    <source>
        <dbReference type="Proteomes" id="UP001279734"/>
    </source>
</evidence>
<gene>
    <name evidence="2" type="ORF">Nepgr_022006</name>
</gene>
<dbReference type="EMBL" id="BSYO01000021">
    <property type="protein sequence ID" value="GMH20165.1"/>
    <property type="molecule type" value="Genomic_DNA"/>
</dbReference>
<dbReference type="NCBIfam" id="TIGR01570">
    <property type="entry name" value="A_thal_3588"/>
    <property type="match status" value="1"/>
</dbReference>
<protein>
    <recommendedName>
        <fullName evidence="4">Protein MIZU-KUSSEI 1</fullName>
    </recommendedName>
</protein>
<keyword evidence="1" id="KW-0472">Membrane</keyword>
<dbReference type="InterPro" id="IPR006460">
    <property type="entry name" value="MIZ1-like_pln"/>
</dbReference>
<dbReference type="AlphaFoldDB" id="A0AAD3SYL7"/>
<feature type="transmembrane region" description="Helical" evidence="1">
    <location>
        <begin position="69"/>
        <end position="90"/>
    </location>
</feature>
<dbReference type="Pfam" id="PF04759">
    <property type="entry name" value="DUF617"/>
    <property type="match status" value="1"/>
</dbReference>
<dbReference type="Proteomes" id="UP001279734">
    <property type="component" value="Unassembled WGS sequence"/>
</dbReference>
<dbReference type="GO" id="GO:0010274">
    <property type="term" value="P:hydrotropism"/>
    <property type="evidence" value="ECO:0007669"/>
    <property type="project" value="InterPro"/>
</dbReference>
<comment type="caution">
    <text evidence="2">The sequence shown here is derived from an EMBL/GenBank/DDBJ whole genome shotgun (WGS) entry which is preliminary data.</text>
</comment>
<dbReference type="PANTHER" id="PTHR31696:SF71">
    <property type="entry name" value="PROTEIN MIZU-KUSSEI 1"/>
    <property type="match status" value="1"/>
</dbReference>
<keyword evidence="1" id="KW-0812">Transmembrane</keyword>
<dbReference type="PANTHER" id="PTHR31696">
    <property type="entry name" value="PROTEIN MIZU-KUSSEI 1"/>
    <property type="match status" value="1"/>
</dbReference>
<evidence type="ECO:0000313" key="2">
    <source>
        <dbReference type="EMBL" id="GMH20165.1"/>
    </source>
</evidence>
<reference evidence="2" key="1">
    <citation type="submission" date="2023-05" db="EMBL/GenBank/DDBJ databases">
        <title>Nepenthes gracilis genome sequencing.</title>
        <authorList>
            <person name="Fukushima K."/>
        </authorList>
    </citation>
    <scope>NUCLEOTIDE SEQUENCE</scope>
    <source>
        <strain evidence="2">SING2019-196</strain>
    </source>
</reference>
<evidence type="ECO:0000256" key="1">
    <source>
        <dbReference type="SAM" id="Phobius"/>
    </source>
</evidence>
<organism evidence="2 3">
    <name type="scientific">Nepenthes gracilis</name>
    <name type="common">Slender pitcher plant</name>
    <dbReference type="NCBI Taxonomy" id="150966"/>
    <lineage>
        <taxon>Eukaryota</taxon>
        <taxon>Viridiplantae</taxon>
        <taxon>Streptophyta</taxon>
        <taxon>Embryophyta</taxon>
        <taxon>Tracheophyta</taxon>
        <taxon>Spermatophyta</taxon>
        <taxon>Magnoliopsida</taxon>
        <taxon>eudicotyledons</taxon>
        <taxon>Gunneridae</taxon>
        <taxon>Pentapetalae</taxon>
        <taxon>Caryophyllales</taxon>
        <taxon>Nepenthaceae</taxon>
        <taxon>Nepenthes</taxon>
    </lineage>
</organism>
<name>A0AAD3SYL7_NEPGR</name>
<keyword evidence="3" id="KW-1185">Reference proteome</keyword>
<proteinExistence type="predicted"/>
<keyword evidence="1" id="KW-1133">Transmembrane helix</keyword>
<sequence>MEDITLQRTTSGSRRSANKIILPSHNRRTFSTFSTSSGDAVDVVKDKPLVRRTHSPLCLSSLSKMRSNFCSFLGSLLGIISLQNFAAFAFCCLKMPNHLSVAPSDSHRVTGTLFGKRKGHVSFAVQFHPRSEPALLIEWATSTAALVKNMSSGLVHIALECEKGSRSAASAAHGRALKLFEEPVWTMYCNGRKCGHAKSRACSEFDWYVLSTIRSMSVGAGVIPLLESPKRGGASGGRVSEGELVYMRARFDRVVGSGDSEAFYMLNPDGNGGPELSIFLLRL</sequence>
<accession>A0AAD3SYL7</accession>